<feature type="transmembrane region" description="Helical" evidence="1">
    <location>
        <begin position="65"/>
        <end position="84"/>
    </location>
</feature>
<keyword evidence="1" id="KW-0812">Transmembrane</keyword>
<evidence type="ECO:0000313" key="3">
    <source>
        <dbReference type="Proteomes" id="UP000054632"/>
    </source>
</evidence>
<comment type="caution">
    <text evidence="2">The sequence shown here is derived from an EMBL/GenBank/DDBJ whole genome shotgun (WGS) entry which is preliminary data.</text>
</comment>
<protein>
    <submittedName>
        <fullName evidence="2">Uncharacterized protein</fullName>
    </submittedName>
</protein>
<dbReference type="EMBL" id="JYDR01000049">
    <property type="protein sequence ID" value="KRY72086.1"/>
    <property type="molecule type" value="Genomic_DNA"/>
</dbReference>
<keyword evidence="1" id="KW-1133">Transmembrane helix</keyword>
<accession>A0A0V1EEB0</accession>
<sequence length="130" mass="14958">MKSRENFCFLNVLEIRYSSACLRENACKFFIPLSCLRLCGFSVDDCWPTMCGVCVMMFTVRRRSWNNIVNCFVFSVLYFLFLQINSSAFGETWLEHSHESICFNTLKGVLTESGEFNSAFPLFILHCGIG</sequence>
<reference evidence="2 3" key="1">
    <citation type="submission" date="2015-01" db="EMBL/GenBank/DDBJ databases">
        <title>Evolution of Trichinella species and genotypes.</title>
        <authorList>
            <person name="Korhonen P.K."/>
            <person name="Edoardo P."/>
            <person name="Giuseppe L.R."/>
            <person name="Gasser R.B."/>
        </authorList>
    </citation>
    <scope>NUCLEOTIDE SEQUENCE [LARGE SCALE GENOMIC DNA]</scope>
    <source>
        <strain evidence="2">ISS13</strain>
    </source>
</reference>
<gene>
    <name evidence="2" type="ORF">T4A_8579</name>
</gene>
<evidence type="ECO:0000313" key="2">
    <source>
        <dbReference type="EMBL" id="KRY72086.1"/>
    </source>
</evidence>
<organism evidence="2 3">
    <name type="scientific">Trichinella pseudospiralis</name>
    <name type="common">Parasitic roundworm</name>
    <dbReference type="NCBI Taxonomy" id="6337"/>
    <lineage>
        <taxon>Eukaryota</taxon>
        <taxon>Metazoa</taxon>
        <taxon>Ecdysozoa</taxon>
        <taxon>Nematoda</taxon>
        <taxon>Enoplea</taxon>
        <taxon>Dorylaimia</taxon>
        <taxon>Trichinellida</taxon>
        <taxon>Trichinellidae</taxon>
        <taxon>Trichinella</taxon>
    </lineage>
</organism>
<name>A0A0V1EEB0_TRIPS</name>
<keyword evidence="1" id="KW-0472">Membrane</keyword>
<proteinExistence type="predicted"/>
<evidence type="ECO:0000256" key="1">
    <source>
        <dbReference type="SAM" id="Phobius"/>
    </source>
</evidence>
<dbReference type="AlphaFoldDB" id="A0A0V1EEB0"/>
<dbReference type="Proteomes" id="UP000054632">
    <property type="component" value="Unassembled WGS sequence"/>
</dbReference>